<evidence type="ECO:0000256" key="1">
    <source>
        <dbReference type="ARBA" id="ARBA00007218"/>
    </source>
</evidence>
<gene>
    <name evidence="3" type="ORF">RUM44_012066</name>
</gene>
<name>A0ABR1BF59_POLSC</name>
<feature type="compositionally biased region" description="Basic and acidic residues" evidence="2">
    <location>
        <begin position="358"/>
        <end position="378"/>
    </location>
</feature>
<reference evidence="3 4" key="1">
    <citation type="submission" date="2023-09" db="EMBL/GenBank/DDBJ databases">
        <title>Genomes of two closely related lineages of the louse Polyplax serrata with different host specificities.</title>
        <authorList>
            <person name="Martinu J."/>
            <person name="Tarabai H."/>
            <person name="Stefka J."/>
            <person name="Hypsa V."/>
        </authorList>
    </citation>
    <scope>NUCLEOTIDE SEQUENCE [LARGE SCALE GENOMIC DNA]</scope>
    <source>
        <strain evidence="3">98ZLc_SE</strain>
    </source>
</reference>
<keyword evidence="4" id="KW-1185">Reference proteome</keyword>
<feature type="compositionally biased region" description="Basic and acidic residues" evidence="2">
    <location>
        <begin position="300"/>
        <end position="309"/>
    </location>
</feature>
<feature type="compositionally biased region" description="Gly residues" evidence="2">
    <location>
        <begin position="328"/>
        <end position="345"/>
    </location>
</feature>
<evidence type="ECO:0008006" key="5">
    <source>
        <dbReference type="Google" id="ProtNLM"/>
    </source>
</evidence>
<dbReference type="Proteomes" id="UP001359485">
    <property type="component" value="Unassembled WGS sequence"/>
</dbReference>
<comment type="similarity">
    <text evidence="1">Belongs to the FAM98 family.</text>
</comment>
<evidence type="ECO:0000256" key="2">
    <source>
        <dbReference type="SAM" id="MobiDB-lite"/>
    </source>
</evidence>
<proteinExistence type="inferred from homology"/>
<evidence type="ECO:0000313" key="4">
    <source>
        <dbReference type="Proteomes" id="UP001359485"/>
    </source>
</evidence>
<dbReference type="PANTHER" id="PTHR31353:SF1">
    <property type="entry name" value="PROTEIN FAM98B"/>
    <property type="match status" value="1"/>
</dbReference>
<dbReference type="Pfam" id="PF10239">
    <property type="entry name" value="DUF2465"/>
    <property type="match status" value="1"/>
</dbReference>
<comment type="caution">
    <text evidence="3">The sequence shown here is derived from an EMBL/GenBank/DDBJ whole genome shotgun (WGS) entry which is preliminary data.</text>
</comment>
<feature type="region of interest" description="Disordered" evidence="2">
    <location>
        <begin position="293"/>
        <end position="407"/>
    </location>
</feature>
<evidence type="ECO:0000313" key="3">
    <source>
        <dbReference type="EMBL" id="KAK6640373.1"/>
    </source>
</evidence>
<protein>
    <recommendedName>
        <fullName evidence="5">Protein FAM98A</fullName>
    </recommendedName>
</protein>
<dbReference type="PANTHER" id="PTHR31353">
    <property type="entry name" value="FAM98"/>
    <property type="match status" value="1"/>
</dbReference>
<dbReference type="EMBL" id="JAWJWF010000001">
    <property type="protein sequence ID" value="KAK6640373.1"/>
    <property type="molecule type" value="Genomic_DNA"/>
</dbReference>
<sequence>MENDILDMLEDIGYNGELQDDKALEKAIETGPKSVQYTGLIEWICRELKVLCKLEETVNAVTSEDDATNFLMELSSFLKELGCCYTLLLEGHLTERLNNREKRLLLLDYLLSELMAARMIRADKPHLSKGIELKLEESSTAADLKCMLIALQFNKPPDNITSPILFSKVEQKLQEVLKAANPELLGNPLFTGNLSDKQWHTLQDVQSELQNEYRLRRELLIKRLDVTIQSFQWSDKAKKNENEIAEKFSRLRGKMTVEPEVTLADLLAARDDLAIVEKTSNASVRKNTQSSLNKVIIGRVPDRGGRPSEQEAPPPEMPSWQKERASTSGGGGGGGRGGGGRGSGRVQGSWNQGHRGHDRGDHRGHDDHRDNRGGHYDNRGGYQDNRGSYRDRGGRHSGGGGGRREYR</sequence>
<dbReference type="InterPro" id="IPR018797">
    <property type="entry name" value="FAM98"/>
</dbReference>
<organism evidence="3 4">
    <name type="scientific">Polyplax serrata</name>
    <name type="common">Common mouse louse</name>
    <dbReference type="NCBI Taxonomy" id="468196"/>
    <lineage>
        <taxon>Eukaryota</taxon>
        <taxon>Metazoa</taxon>
        <taxon>Ecdysozoa</taxon>
        <taxon>Arthropoda</taxon>
        <taxon>Hexapoda</taxon>
        <taxon>Insecta</taxon>
        <taxon>Pterygota</taxon>
        <taxon>Neoptera</taxon>
        <taxon>Paraneoptera</taxon>
        <taxon>Psocodea</taxon>
        <taxon>Troctomorpha</taxon>
        <taxon>Phthiraptera</taxon>
        <taxon>Anoplura</taxon>
        <taxon>Polyplacidae</taxon>
        <taxon>Polyplax</taxon>
    </lineage>
</organism>
<accession>A0ABR1BF59</accession>